<dbReference type="InterPro" id="IPR008278">
    <property type="entry name" value="4-PPantetheinyl_Trfase_dom"/>
</dbReference>
<feature type="binding site" evidence="8">
    <location>
        <position position="55"/>
    </location>
    <ligand>
        <name>Mg(2+)</name>
        <dbReference type="ChEBI" id="CHEBI:18420"/>
    </ligand>
</feature>
<dbReference type="NCBIfam" id="TIGR00556">
    <property type="entry name" value="pantethn_trn"/>
    <property type="match status" value="1"/>
</dbReference>
<sequence length="124" mass="13689">MILGIGTDLAEISRIRRVGLRRLAGRILSKEEMAWMPESDRRREEWLAGRFAAKEAVAKATGTGIGGRLSFRDIEIFNDDRGKPYVRIASEVLMGLGWGRDVTIHLSITHSGDHALAFVVVEGG</sequence>
<accession>A0A1N7P5E0</accession>
<keyword evidence="2 8" id="KW-0808">Transferase</keyword>
<evidence type="ECO:0000256" key="3">
    <source>
        <dbReference type="ARBA" id="ARBA00022723"/>
    </source>
</evidence>
<feature type="domain" description="4'-phosphopantetheinyl transferase" evidence="9">
    <location>
        <begin position="4"/>
        <end position="93"/>
    </location>
</feature>
<comment type="similarity">
    <text evidence="8">Belongs to the P-Pant transferase superfamily. AcpS family.</text>
</comment>
<dbReference type="Gene3D" id="3.90.470.20">
    <property type="entry name" value="4'-phosphopantetheinyl transferase domain"/>
    <property type="match status" value="1"/>
</dbReference>
<dbReference type="GO" id="GO:0008897">
    <property type="term" value="F:holo-[acyl-carrier-protein] synthase activity"/>
    <property type="evidence" value="ECO:0007669"/>
    <property type="project" value="UniProtKB-UniRule"/>
</dbReference>
<keyword evidence="11" id="KW-1185">Reference proteome</keyword>
<dbReference type="EMBL" id="FTOD01000011">
    <property type="protein sequence ID" value="SIT05746.1"/>
    <property type="molecule type" value="Genomic_DNA"/>
</dbReference>
<dbReference type="InterPro" id="IPR004568">
    <property type="entry name" value="Ppantetheine-prot_Trfase_dom"/>
</dbReference>
<proteinExistence type="inferred from homology"/>
<evidence type="ECO:0000256" key="5">
    <source>
        <dbReference type="ARBA" id="ARBA00022842"/>
    </source>
</evidence>
<feature type="binding site" evidence="8">
    <location>
        <position position="8"/>
    </location>
    <ligand>
        <name>Mg(2+)</name>
        <dbReference type="ChEBI" id="CHEBI:18420"/>
    </ligand>
</feature>
<comment type="function">
    <text evidence="8">Transfers the 4'-phosphopantetheine moiety from coenzyme A to a Ser of acyl-carrier-protein.</text>
</comment>
<protein>
    <recommendedName>
        <fullName evidence="8">Holo-[acyl-carrier-protein] synthase</fullName>
        <shortName evidence="8">Holo-ACP synthase</shortName>
        <ecNumber evidence="8">2.7.8.7</ecNumber>
    </recommendedName>
    <alternativeName>
        <fullName evidence="8">4'-phosphopantetheinyl transferase AcpS</fullName>
    </alternativeName>
</protein>
<evidence type="ECO:0000256" key="7">
    <source>
        <dbReference type="ARBA" id="ARBA00023160"/>
    </source>
</evidence>
<keyword evidence="7 8" id="KW-0275">Fatty acid biosynthesis</keyword>
<evidence type="ECO:0000259" key="9">
    <source>
        <dbReference type="Pfam" id="PF01648"/>
    </source>
</evidence>
<comment type="subcellular location">
    <subcellularLocation>
        <location evidence="8">Cytoplasm</location>
    </subcellularLocation>
</comment>
<keyword evidence="6 8" id="KW-0443">Lipid metabolism</keyword>
<evidence type="ECO:0000256" key="8">
    <source>
        <dbReference type="HAMAP-Rule" id="MF_00101"/>
    </source>
</evidence>
<organism evidence="10 11">
    <name type="scientific">Kroppenstedtia eburnea</name>
    <dbReference type="NCBI Taxonomy" id="714067"/>
    <lineage>
        <taxon>Bacteria</taxon>
        <taxon>Bacillati</taxon>
        <taxon>Bacillota</taxon>
        <taxon>Bacilli</taxon>
        <taxon>Bacillales</taxon>
        <taxon>Thermoactinomycetaceae</taxon>
        <taxon>Kroppenstedtia</taxon>
    </lineage>
</organism>
<dbReference type="AlphaFoldDB" id="A0A1N7P5E0"/>
<dbReference type="SUPFAM" id="SSF56214">
    <property type="entry name" value="4'-phosphopantetheinyl transferase"/>
    <property type="match status" value="1"/>
</dbReference>
<reference evidence="11" key="1">
    <citation type="submission" date="2017-01" db="EMBL/GenBank/DDBJ databases">
        <authorList>
            <person name="Varghese N."/>
            <person name="Submissions S."/>
        </authorList>
    </citation>
    <scope>NUCLEOTIDE SEQUENCE [LARGE SCALE GENOMIC DNA]</scope>
    <source>
        <strain evidence="11">DSM 45196</strain>
    </source>
</reference>
<dbReference type="InterPro" id="IPR002582">
    <property type="entry name" value="ACPS"/>
</dbReference>
<dbReference type="EC" id="2.7.8.7" evidence="8"/>
<evidence type="ECO:0000313" key="10">
    <source>
        <dbReference type="EMBL" id="SIT05746.1"/>
    </source>
</evidence>
<dbReference type="RefSeq" id="WP_009711009.1">
    <property type="nucleotide sequence ID" value="NZ_CP048103.1"/>
</dbReference>
<evidence type="ECO:0000256" key="2">
    <source>
        <dbReference type="ARBA" id="ARBA00022679"/>
    </source>
</evidence>
<evidence type="ECO:0000256" key="6">
    <source>
        <dbReference type="ARBA" id="ARBA00023098"/>
    </source>
</evidence>
<keyword evidence="1 8" id="KW-0444">Lipid biosynthesis</keyword>
<dbReference type="Pfam" id="PF01648">
    <property type="entry name" value="ACPS"/>
    <property type="match status" value="1"/>
</dbReference>
<dbReference type="Proteomes" id="UP000186795">
    <property type="component" value="Unassembled WGS sequence"/>
</dbReference>
<dbReference type="HAMAP" id="MF_00101">
    <property type="entry name" value="AcpS"/>
    <property type="match status" value="1"/>
</dbReference>
<evidence type="ECO:0000256" key="4">
    <source>
        <dbReference type="ARBA" id="ARBA00022832"/>
    </source>
</evidence>
<keyword evidence="4 8" id="KW-0276">Fatty acid metabolism</keyword>
<comment type="cofactor">
    <cofactor evidence="8">
        <name>Mg(2+)</name>
        <dbReference type="ChEBI" id="CHEBI:18420"/>
    </cofactor>
</comment>
<dbReference type="OrthoDB" id="517356at2"/>
<dbReference type="NCBIfam" id="TIGR00516">
    <property type="entry name" value="acpS"/>
    <property type="match status" value="1"/>
</dbReference>
<dbReference type="InterPro" id="IPR037143">
    <property type="entry name" value="4-PPantetheinyl_Trfase_dom_sf"/>
</dbReference>
<dbReference type="GO" id="GO:0006633">
    <property type="term" value="P:fatty acid biosynthetic process"/>
    <property type="evidence" value="ECO:0007669"/>
    <property type="project" value="UniProtKB-UniRule"/>
</dbReference>
<name>A0A1N7P5E0_9BACL</name>
<keyword evidence="3 8" id="KW-0479">Metal-binding</keyword>
<dbReference type="GO" id="GO:0005737">
    <property type="term" value="C:cytoplasm"/>
    <property type="evidence" value="ECO:0007669"/>
    <property type="project" value="UniProtKB-SubCell"/>
</dbReference>
<keyword evidence="8" id="KW-0963">Cytoplasm</keyword>
<keyword evidence="5 8" id="KW-0460">Magnesium</keyword>
<dbReference type="GO" id="GO:0000287">
    <property type="term" value="F:magnesium ion binding"/>
    <property type="evidence" value="ECO:0007669"/>
    <property type="project" value="UniProtKB-UniRule"/>
</dbReference>
<evidence type="ECO:0000313" key="11">
    <source>
        <dbReference type="Proteomes" id="UP000186795"/>
    </source>
</evidence>
<comment type="catalytic activity">
    <reaction evidence="8">
        <text>apo-[ACP] + CoA = holo-[ACP] + adenosine 3',5'-bisphosphate + H(+)</text>
        <dbReference type="Rhea" id="RHEA:12068"/>
        <dbReference type="Rhea" id="RHEA-COMP:9685"/>
        <dbReference type="Rhea" id="RHEA-COMP:9690"/>
        <dbReference type="ChEBI" id="CHEBI:15378"/>
        <dbReference type="ChEBI" id="CHEBI:29999"/>
        <dbReference type="ChEBI" id="CHEBI:57287"/>
        <dbReference type="ChEBI" id="CHEBI:58343"/>
        <dbReference type="ChEBI" id="CHEBI:64479"/>
        <dbReference type="EC" id="2.7.8.7"/>
    </reaction>
</comment>
<gene>
    <name evidence="8" type="primary">acpS</name>
    <name evidence="10" type="ORF">SAMN05421790_11176</name>
</gene>
<evidence type="ECO:0000256" key="1">
    <source>
        <dbReference type="ARBA" id="ARBA00022516"/>
    </source>
</evidence>